<dbReference type="PROSITE" id="PS51257">
    <property type="entry name" value="PROKAR_LIPOPROTEIN"/>
    <property type="match status" value="1"/>
</dbReference>
<gene>
    <name evidence="2" type="ORF">NFX46_14295</name>
</gene>
<keyword evidence="3" id="KW-1185">Reference proteome</keyword>
<evidence type="ECO:0000313" key="2">
    <source>
        <dbReference type="EMBL" id="USQ84862.1"/>
    </source>
</evidence>
<feature type="region of interest" description="Disordered" evidence="1">
    <location>
        <begin position="14"/>
        <end position="50"/>
    </location>
</feature>
<dbReference type="Proteomes" id="UP001056374">
    <property type="component" value="Chromosome"/>
</dbReference>
<accession>A0ABY4Z748</accession>
<protein>
    <submittedName>
        <fullName evidence="2">Uncharacterized protein</fullName>
    </submittedName>
</protein>
<evidence type="ECO:0000256" key="1">
    <source>
        <dbReference type="SAM" id="MobiDB-lite"/>
    </source>
</evidence>
<reference evidence="2" key="1">
    <citation type="submission" date="2022-06" db="EMBL/GenBank/DDBJ databases">
        <title>Complete genome sequence of soil microorganisms Streptomyces sp. Qhu-M197 isolated from Alpine meadows habitats on the Tibetan Plateau.</title>
        <authorList>
            <person name="Zhang B."/>
            <person name="Xiang X."/>
            <person name="Fan J."/>
        </authorList>
    </citation>
    <scope>NUCLEOTIDE SEQUENCE</scope>
    <source>
        <strain evidence="2">Qhu-M197</strain>
    </source>
</reference>
<name>A0ABY4Z748_9ACTN</name>
<dbReference type="EMBL" id="CP099468">
    <property type="protein sequence ID" value="USQ84862.1"/>
    <property type="molecule type" value="Genomic_DNA"/>
</dbReference>
<proteinExistence type="predicted"/>
<organism evidence="2 3">
    <name type="scientific">Streptomyces phaeoluteigriseus</name>
    <dbReference type="NCBI Taxonomy" id="114686"/>
    <lineage>
        <taxon>Bacteria</taxon>
        <taxon>Bacillati</taxon>
        <taxon>Actinomycetota</taxon>
        <taxon>Actinomycetes</taxon>
        <taxon>Kitasatosporales</taxon>
        <taxon>Streptomycetaceae</taxon>
        <taxon>Streptomyces</taxon>
        <taxon>Streptomyces aurantiacus group</taxon>
    </lineage>
</organism>
<dbReference type="RefSeq" id="WP_252549322.1">
    <property type="nucleotide sequence ID" value="NZ_CP099468.1"/>
</dbReference>
<evidence type="ECO:0000313" key="3">
    <source>
        <dbReference type="Proteomes" id="UP001056374"/>
    </source>
</evidence>
<sequence>MTVPRRSVLLASAPAVGACSPPPPRRPRTRSSAPPPTEAAEAAASVSGRHAVALRDGRRFALVNPG</sequence>